<accession>A0AAW4YRR7</accession>
<proteinExistence type="predicted"/>
<evidence type="ECO:0000256" key="1">
    <source>
        <dbReference type="SAM" id="MobiDB-lite"/>
    </source>
</evidence>
<reference evidence="2" key="2">
    <citation type="journal article" date="2021" name="Front. Microbiol.">
        <title>Aerobic Denitrification and Heterotrophic Sulfur Oxidation in the Genus Halomonas Revealed by Six Novel Species Characterizations and Genome-Based Analysis.</title>
        <authorList>
            <person name="Wang L."/>
            <person name="Shao Z."/>
        </authorList>
    </citation>
    <scope>NUCLEOTIDE SEQUENCE</scope>
    <source>
        <strain evidence="2">MCCC 1A05776</strain>
    </source>
</reference>
<feature type="region of interest" description="Disordered" evidence="1">
    <location>
        <begin position="23"/>
        <end position="114"/>
    </location>
</feature>
<dbReference type="AlphaFoldDB" id="A0AAW4YRR7"/>
<gene>
    <name evidence="2" type="ORF">HOP61_05110</name>
</gene>
<sequence length="277" mass="30141">MGLTAWVARYRLPNARPTEACEWTLPERAAPAPPAERLHALLDEAEATPRQAPPTSTAGESARPRPPRRARQLLGIEPEGEAPETDSAPVSAKTANADAASPEASPETTPTMPRQAQEPLRFTLQLACLAGRWLVFVPQPSAPDAAQGELLSNALKAAGIDVPVPLVFETFRWPPMENLPVEAPLEEAREGLAAFVEGTQRRGWSPERVLIFGREETLDRLLDLSHGEGRIESLGLPGWQGPGLDELVQSAEAKRSLWPTLLAWRRAWSAKDAEADD</sequence>
<reference evidence="2" key="1">
    <citation type="submission" date="2020-05" db="EMBL/GenBank/DDBJ databases">
        <authorList>
            <person name="Wang L."/>
            <person name="Shao Z."/>
        </authorList>
    </citation>
    <scope>NUCLEOTIDE SEQUENCE</scope>
    <source>
        <strain evidence="2">MCCC 1A05776</strain>
    </source>
</reference>
<organism evidence="2 3">
    <name type="scientific">Billgrantia desiderata</name>
    <dbReference type="NCBI Taxonomy" id="52021"/>
    <lineage>
        <taxon>Bacteria</taxon>
        <taxon>Pseudomonadati</taxon>
        <taxon>Pseudomonadota</taxon>
        <taxon>Gammaproteobacteria</taxon>
        <taxon>Oceanospirillales</taxon>
        <taxon>Halomonadaceae</taxon>
        <taxon>Billgrantia</taxon>
    </lineage>
</organism>
<dbReference type="EMBL" id="JABFTS010000001">
    <property type="protein sequence ID" value="MCE8050666.1"/>
    <property type="molecule type" value="Genomic_DNA"/>
</dbReference>
<dbReference type="Proteomes" id="UP001320178">
    <property type="component" value="Unassembled WGS sequence"/>
</dbReference>
<comment type="caution">
    <text evidence="2">The sequence shown here is derived from an EMBL/GenBank/DDBJ whole genome shotgun (WGS) entry which is preliminary data.</text>
</comment>
<protein>
    <recommendedName>
        <fullName evidence="4">Energy transducer TonB</fullName>
    </recommendedName>
</protein>
<evidence type="ECO:0000313" key="2">
    <source>
        <dbReference type="EMBL" id="MCE8050666.1"/>
    </source>
</evidence>
<evidence type="ECO:0000313" key="3">
    <source>
        <dbReference type="Proteomes" id="UP001320178"/>
    </source>
</evidence>
<evidence type="ECO:0008006" key="4">
    <source>
        <dbReference type="Google" id="ProtNLM"/>
    </source>
</evidence>
<name>A0AAW4YRR7_9GAMM</name>